<dbReference type="InterPro" id="IPR020476">
    <property type="entry name" value="Nudix_hydrolase"/>
</dbReference>
<evidence type="ECO:0000256" key="2">
    <source>
        <dbReference type="RuleBase" id="RU003476"/>
    </source>
</evidence>
<evidence type="ECO:0000259" key="3">
    <source>
        <dbReference type="PROSITE" id="PS51462"/>
    </source>
</evidence>
<dbReference type="InterPro" id="IPR015797">
    <property type="entry name" value="NUDIX_hydrolase-like_dom_sf"/>
</dbReference>
<evidence type="ECO:0000313" key="4">
    <source>
        <dbReference type="EMBL" id="HGY57211.1"/>
    </source>
</evidence>
<dbReference type="PRINTS" id="PR00502">
    <property type="entry name" value="NUDIXFAMILY"/>
</dbReference>
<dbReference type="PANTHER" id="PTHR43736:SF1">
    <property type="entry name" value="DIHYDRONEOPTERIN TRIPHOSPHATE DIPHOSPHATASE"/>
    <property type="match status" value="1"/>
</dbReference>
<comment type="caution">
    <text evidence="4">The sequence shown here is derived from an EMBL/GenBank/DDBJ whole genome shotgun (WGS) entry which is preliminary data.</text>
</comment>
<keyword evidence="1 2" id="KW-0378">Hydrolase</keyword>
<dbReference type="PROSITE" id="PS51462">
    <property type="entry name" value="NUDIX"/>
    <property type="match status" value="1"/>
</dbReference>
<dbReference type="Proteomes" id="UP000885779">
    <property type="component" value="Unassembled WGS sequence"/>
</dbReference>
<dbReference type="InterPro" id="IPR000086">
    <property type="entry name" value="NUDIX_hydrolase_dom"/>
</dbReference>
<accession>A0A7V4WX62</accession>
<sequence length="144" mass="16677">MKNSFEHPQYPQIGVGAAVFKENKVLLVRRKNPPAEGLWAIPGGRLRWGEALQQGVEREIWEETGVRVKAGEIAWVFEVMDKDANGHIRYHYVIIDLHATYIDGEPEGRSDALEARWIGKNDLDIRKIHPRTVEFLKRVYQFEL</sequence>
<dbReference type="CDD" id="cd04673">
    <property type="entry name" value="NUDIX_ADPRase"/>
    <property type="match status" value="1"/>
</dbReference>
<dbReference type="PROSITE" id="PS00893">
    <property type="entry name" value="NUDIX_BOX"/>
    <property type="match status" value="1"/>
</dbReference>
<dbReference type="AlphaFoldDB" id="A0A7V4WX62"/>
<evidence type="ECO:0000256" key="1">
    <source>
        <dbReference type="ARBA" id="ARBA00022801"/>
    </source>
</evidence>
<protein>
    <submittedName>
        <fullName evidence="4">NUDIX domain-containing protein</fullName>
    </submittedName>
</protein>
<dbReference type="PANTHER" id="PTHR43736">
    <property type="entry name" value="ADP-RIBOSE PYROPHOSPHATASE"/>
    <property type="match status" value="1"/>
</dbReference>
<comment type="similarity">
    <text evidence="2">Belongs to the Nudix hydrolase family.</text>
</comment>
<gene>
    <name evidence="4" type="ORF">ENK44_15995</name>
</gene>
<dbReference type="GO" id="GO:0016787">
    <property type="term" value="F:hydrolase activity"/>
    <property type="evidence" value="ECO:0007669"/>
    <property type="project" value="UniProtKB-KW"/>
</dbReference>
<feature type="domain" description="Nudix hydrolase" evidence="3">
    <location>
        <begin position="10"/>
        <end position="141"/>
    </location>
</feature>
<dbReference type="Pfam" id="PF00293">
    <property type="entry name" value="NUDIX"/>
    <property type="match status" value="1"/>
</dbReference>
<dbReference type="InterPro" id="IPR020084">
    <property type="entry name" value="NUDIX_hydrolase_CS"/>
</dbReference>
<dbReference type="SUPFAM" id="SSF55811">
    <property type="entry name" value="Nudix"/>
    <property type="match status" value="1"/>
</dbReference>
<name>A0A7V4WX62_CALAY</name>
<proteinExistence type="inferred from homology"/>
<reference evidence="4" key="1">
    <citation type="journal article" date="2020" name="mSystems">
        <title>Genome- and Community-Level Interaction Insights into Carbon Utilization and Element Cycling Functions of Hydrothermarchaeota in Hydrothermal Sediment.</title>
        <authorList>
            <person name="Zhou Z."/>
            <person name="Liu Y."/>
            <person name="Xu W."/>
            <person name="Pan J."/>
            <person name="Luo Z.H."/>
            <person name="Li M."/>
        </authorList>
    </citation>
    <scope>NUCLEOTIDE SEQUENCE [LARGE SCALE GENOMIC DNA]</scope>
    <source>
        <strain evidence="4">HyVt-577</strain>
    </source>
</reference>
<dbReference type="Gene3D" id="3.90.79.10">
    <property type="entry name" value="Nucleoside Triphosphate Pyrophosphohydrolase"/>
    <property type="match status" value="1"/>
</dbReference>
<dbReference type="EMBL" id="DRQG01000149">
    <property type="protein sequence ID" value="HGY57211.1"/>
    <property type="molecule type" value="Genomic_DNA"/>
</dbReference>
<organism evidence="4">
    <name type="scientific">Caldithrix abyssi</name>
    <dbReference type="NCBI Taxonomy" id="187145"/>
    <lineage>
        <taxon>Bacteria</taxon>
        <taxon>Pseudomonadati</taxon>
        <taxon>Calditrichota</taxon>
        <taxon>Calditrichia</taxon>
        <taxon>Calditrichales</taxon>
        <taxon>Calditrichaceae</taxon>
        <taxon>Caldithrix</taxon>
    </lineage>
</organism>